<gene>
    <name evidence="2" type="ORF">DFH07DRAFT_969126</name>
</gene>
<dbReference type="Proteomes" id="UP001215280">
    <property type="component" value="Unassembled WGS sequence"/>
</dbReference>
<feature type="compositionally biased region" description="Basic and acidic residues" evidence="1">
    <location>
        <begin position="188"/>
        <end position="216"/>
    </location>
</feature>
<reference evidence="2" key="1">
    <citation type="submission" date="2023-03" db="EMBL/GenBank/DDBJ databases">
        <title>Massive genome expansion in bonnet fungi (Mycena s.s.) driven by repeated elements and novel gene families across ecological guilds.</title>
        <authorList>
            <consortium name="Lawrence Berkeley National Laboratory"/>
            <person name="Harder C.B."/>
            <person name="Miyauchi S."/>
            <person name="Viragh M."/>
            <person name="Kuo A."/>
            <person name="Thoen E."/>
            <person name="Andreopoulos B."/>
            <person name="Lu D."/>
            <person name="Skrede I."/>
            <person name="Drula E."/>
            <person name="Henrissat B."/>
            <person name="Morin E."/>
            <person name="Kohler A."/>
            <person name="Barry K."/>
            <person name="LaButti K."/>
            <person name="Morin E."/>
            <person name="Salamov A."/>
            <person name="Lipzen A."/>
            <person name="Mereny Z."/>
            <person name="Hegedus B."/>
            <person name="Baldrian P."/>
            <person name="Stursova M."/>
            <person name="Weitz H."/>
            <person name="Taylor A."/>
            <person name="Grigoriev I.V."/>
            <person name="Nagy L.G."/>
            <person name="Martin F."/>
            <person name="Kauserud H."/>
        </authorList>
    </citation>
    <scope>NUCLEOTIDE SEQUENCE</scope>
    <source>
        <strain evidence="2">CBHHK188m</strain>
    </source>
</reference>
<comment type="caution">
    <text evidence="2">The sequence shown here is derived from an EMBL/GenBank/DDBJ whole genome shotgun (WGS) entry which is preliminary data.</text>
</comment>
<dbReference type="AlphaFoldDB" id="A0AAD7HY32"/>
<keyword evidence="3" id="KW-1185">Reference proteome</keyword>
<protein>
    <submittedName>
        <fullName evidence="2">Uncharacterized protein</fullName>
    </submittedName>
</protein>
<organism evidence="2 3">
    <name type="scientific">Mycena maculata</name>
    <dbReference type="NCBI Taxonomy" id="230809"/>
    <lineage>
        <taxon>Eukaryota</taxon>
        <taxon>Fungi</taxon>
        <taxon>Dikarya</taxon>
        <taxon>Basidiomycota</taxon>
        <taxon>Agaricomycotina</taxon>
        <taxon>Agaricomycetes</taxon>
        <taxon>Agaricomycetidae</taxon>
        <taxon>Agaricales</taxon>
        <taxon>Marasmiineae</taxon>
        <taxon>Mycenaceae</taxon>
        <taxon>Mycena</taxon>
    </lineage>
</organism>
<name>A0AAD7HY32_9AGAR</name>
<proteinExistence type="predicted"/>
<dbReference type="EMBL" id="JARJLG010000189">
    <property type="protein sequence ID" value="KAJ7730623.1"/>
    <property type="molecule type" value="Genomic_DNA"/>
</dbReference>
<feature type="compositionally biased region" description="Basic and acidic residues" evidence="1">
    <location>
        <begin position="226"/>
        <end position="240"/>
    </location>
</feature>
<feature type="compositionally biased region" description="Basic and acidic residues" evidence="1">
    <location>
        <begin position="158"/>
        <end position="168"/>
    </location>
</feature>
<feature type="region of interest" description="Disordered" evidence="1">
    <location>
        <begin position="150"/>
        <end position="240"/>
    </location>
</feature>
<accession>A0AAD7HY32</accession>
<evidence type="ECO:0000313" key="2">
    <source>
        <dbReference type="EMBL" id="KAJ7730623.1"/>
    </source>
</evidence>
<sequence>MRRTIPSNAALPSLDLPVHDHPLHPDLVVPSPRRIERILYRRGHVRRWDSGDSDGDDACTSHTLAVADPFPSVVSYHKLYYPIIALAPPSRAADAFSPSRSILLFVFVVDPIPIRKLNPLAHLVFHIPPMSAIAPLDLPWLRARGDADGWRLPPSHPANDERANRRADGLSWRAPARPPSILAGSAAHRVDPARRGETRQDEWTRRVRDQRERDAGRYGFNTPDGTVHEGGRGLGNDKKRETWGGRVMWAGCGALQRDVGDRSMKNIVAPPTRGRQQRDTGVYEQWYVKRLFPSFAPESRPAALARPLLLSPFSLLLPRSLTHF</sequence>
<evidence type="ECO:0000313" key="3">
    <source>
        <dbReference type="Proteomes" id="UP001215280"/>
    </source>
</evidence>
<evidence type="ECO:0000256" key="1">
    <source>
        <dbReference type="SAM" id="MobiDB-lite"/>
    </source>
</evidence>